<evidence type="ECO:0000313" key="2">
    <source>
        <dbReference type="EMBL" id="MBE4750261.1"/>
    </source>
</evidence>
<protein>
    <recommendedName>
        <fullName evidence="1">Immunity MXAN-0049 protein domain-containing protein</fullName>
    </recommendedName>
</protein>
<reference evidence="2 3" key="1">
    <citation type="submission" date="2020-02" db="EMBL/GenBank/DDBJ databases">
        <authorList>
            <person name="Babadi Z.K."/>
            <person name="Risdian C."/>
            <person name="Ebrahimipour G.H."/>
            <person name="Wink J."/>
        </authorList>
    </citation>
    <scope>NUCLEOTIDE SEQUENCE [LARGE SCALE GENOMIC DNA]</scope>
    <source>
        <strain evidence="2 3">ZKHCc1 1396</strain>
    </source>
</reference>
<keyword evidence="3" id="KW-1185">Reference proteome</keyword>
<organism evidence="2 3">
    <name type="scientific">Corallococcus soli</name>
    <dbReference type="NCBI Taxonomy" id="2710757"/>
    <lineage>
        <taxon>Bacteria</taxon>
        <taxon>Pseudomonadati</taxon>
        <taxon>Myxococcota</taxon>
        <taxon>Myxococcia</taxon>
        <taxon>Myxococcales</taxon>
        <taxon>Cystobacterineae</taxon>
        <taxon>Myxococcaceae</taxon>
        <taxon>Corallococcus</taxon>
    </lineage>
</organism>
<dbReference type="RefSeq" id="WP_193349734.1">
    <property type="nucleotide sequence ID" value="NZ_CBCSIP010000389.1"/>
</dbReference>
<comment type="caution">
    <text evidence="2">The sequence shown here is derived from an EMBL/GenBank/DDBJ whole genome shotgun (WGS) entry which is preliminary data.</text>
</comment>
<dbReference type="EMBL" id="JAAIYO010000005">
    <property type="protein sequence ID" value="MBE4750261.1"/>
    <property type="molecule type" value="Genomic_DNA"/>
</dbReference>
<proteinExistence type="predicted"/>
<dbReference type="Proteomes" id="UP001516472">
    <property type="component" value="Unassembled WGS sequence"/>
</dbReference>
<accession>A0ABR9PQQ9</accession>
<evidence type="ECO:0000259" key="1">
    <source>
        <dbReference type="Pfam" id="PF07791"/>
    </source>
</evidence>
<gene>
    <name evidence="2" type="ORF">G4177_19025</name>
</gene>
<feature type="domain" description="Immunity MXAN-0049 protein" evidence="1">
    <location>
        <begin position="101"/>
        <end position="190"/>
    </location>
</feature>
<sequence>MAARFFDLSEDVQEGNWFLEDPVDMNSVEVEVDPWMFRAGKPIQMPERLRVPIGEPGRSRDFSLAGIGLTPIVHVKLATVLAERAADDVQLLPVDIPGQPDQYVLVVATKTLRCIDEKASEEVLFWEPRHNKPEKLGQYRSVYGMRIDPSKVGATQLFRPWGWRVALIVSEDLKTALEQTGATGMHFTEV</sequence>
<name>A0ABR9PQQ9_9BACT</name>
<dbReference type="InterPro" id="IPR012433">
    <property type="entry name" value="Imm11"/>
</dbReference>
<evidence type="ECO:0000313" key="3">
    <source>
        <dbReference type="Proteomes" id="UP001516472"/>
    </source>
</evidence>
<dbReference type="Pfam" id="PF07791">
    <property type="entry name" value="Imm11"/>
    <property type="match status" value="1"/>
</dbReference>